<comment type="similarity">
    <text evidence="1">Belongs to the thioredoxin family.</text>
</comment>
<protein>
    <recommendedName>
        <fullName evidence="2">Thioredoxin domain-containing protein</fullName>
    </recommendedName>
</protein>
<feature type="domain" description="Thioredoxin" evidence="2">
    <location>
        <begin position="21"/>
        <end position="109"/>
    </location>
</feature>
<dbReference type="InterPro" id="IPR010357">
    <property type="entry name" value="TXNDC17_dom"/>
</dbReference>
<evidence type="ECO:0000256" key="1">
    <source>
        <dbReference type="ARBA" id="ARBA00008987"/>
    </source>
</evidence>
<keyword evidence="4" id="KW-1185">Reference proteome</keyword>
<evidence type="ECO:0000313" key="4">
    <source>
        <dbReference type="Proteomes" id="UP000521943"/>
    </source>
</evidence>
<dbReference type="GO" id="GO:0047134">
    <property type="term" value="F:protein-disulfide reductase [NAD(P)H] activity"/>
    <property type="evidence" value="ECO:0007669"/>
    <property type="project" value="InterPro"/>
</dbReference>
<proteinExistence type="inferred from homology"/>
<sequence>MPLYTADASIDHLSLQTVPEKFIVFYSSVVDGQLWCPDCRDVDPLIKEVFEPEDGPSALIVYVGNRQQWKTPDNIWRQEPWKITGVPSVVRLEDGKPGERLVEDDIATQLKEFVKKQ</sequence>
<dbReference type="OrthoDB" id="78947at2759"/>
<dbReference type="Proteomes" id="UP000521943">
    <property type="component" value="Unassembled WGS sequence"/>
</dbReference>
<dbReference type="Gene3D" id="3.40.30.10">
    <property type="entry name" value="Glutaredoxin"/>
    <property type="match status" value="1"/>
</dbReference>
<dbReference type="InterPro" id="IPR045108">
    <property type="entry name" value="TXNDC17-like"/>
</dbReference>
<organism evidence="3 4">
    <name type="scientific">Ephemerocybe angulata</name>
    <dbReference type="NCBI Taxonomy" id="980116"/>
    <lineage>
        <taxon>Eukaryota</taxon>
        <taxon>Fungi</taxon>
        <taxon>Dikarya</taxon>
        <taxon>Basidiomycota</taxon>
        <taxon>Agaricomycotina</taxon>
        <taxon>Agaricomycetes</taxon>
        <taxon>Agaricomycetidae</taxon>
        <taxon>Agaricales</taxon>
        <taxon>Agaricineae</taxon>
        <taxon>Psathyrellaceae</taxon>
        <taxon>Ephemerocybe</taxon>
    </lineage>
</organism>
<evidence type="ECO:0000313" key="3">
    <source>
        <dbReference type="EMBL" id="KAF6766700.1"/>
    </source>
</evidence>
<dbReference type="AlphaFoldDB" id="A0A8H6MFB5"/>
<name>A0A8H6MFB5_9AGAR</name>
<evidence type="ECO:0000259" key="2">
    <source>
        <dbReference type="Pfam" id="PF06110"/>
    </source>
</evidence>
<accession>A0A8H6MFB5</accession>
<comment type="caution">
    <text evidence="3">The sequence shown here is derived from an EMBL/GenBank/DDBJ whole genome shotgun (WGS) entry which is preliminary data.</text>
</comment>
<dbReference type="Pfam" id="PF06110">
    <property type="entry name" value="TXD17-like_Trx"/>
    <property type="match status" value="1"/>
</dbReference>
<dbReference type="EMBL" id="JACGCI010000001">
    <property type="protein sequence ID" value="KAF6766700.1"/>
    <property type="molecule type" value="Genomic_DNA"/>
</dbReference>
<dbReference type="InterPro" id="IPR036249">
    <property type="entry name" value="Thioredoxin-like_sf"/>
</dbReference>
<dbReference type="SUPFAM" id="SSF52833">
    <property type="entry name" value="Thioredoxin-like"/>
    <property type="match status" value="1"/>
</dbReference>
<reference evidence="3 4" key="1">
    <citation type="submission" date="2020-07" db="EMBL/GenBank/DDBJ databases">
        <title>Comparative genomics of pyrophilous fungi reveals a link between fire events and developmental genes.</title>
        <authorList>
            <consortium name="DOE Joint Genome Institute"/>
            <person name="Steindorff A.S."/>
            <person name="Carver A."/>
            <person name="Calhoun S."/>
            <person name="Stillman K."/>
            <person name="Liu H."/>
            <person name="Lipzen A."/>
            <person name="Pangilinan J."/>
            <person name="Labutti K."/>
            <person name="Bruns T.D."/>
            <person name="Grigoriev I.V."/>
        </authorList>
    </citation>
    <scope>NUCLEOTIDE SEQUENCE [LARGE SCALE GENOMIC DNA]</scope>
    <source>
        <strain evidence="3 4">CBS 144469</strain>
    </source>
</reference>
<gene>
    <name evidence="3" type="ORF">DFP72DRAFT_797080</name>
</gene>
<dbReference type="PANTHER" id="PTHR12452">
    <property type="entry name" value="42-9-9 PROTEIN-RELATED"/>
    <property type="match status" value="1"/>
</dbReference>
<dbReference type="PANTHER" id="PTHR12452:SF0">
    <property type="entry name" value="THIOREDOXIN DOMAIN-CONTAINING PROTEIN 17"/>
    <property type="match status" value="1"/>
</dbReference>
<dbReference type="GO" id="GO:0005829">
    <property type="term" value="C:cytosol"/>
    <property type="evidence" value="ECO:0007669"/>
    <property type="project" value="TreeGrafter"/>
</dbReference>